<dbReference type="AlphaFoldDB" id="A0AAV1IEJ3"/>
<dbReference type="EMBL" id="CAUYUE010000010">
    <property type="protein sequence ID" value="CAK0784415.1"/>
    <property type="molecule type" value="Genomic_DNA"/>
</dbReference>
<gene>
    <name evidence="2" type="ORF">CVIRNUC_007619</name>
</gene>
<protein>
    <submittedName>
        <fullName evidence="2">Uncharacterized protein</fullName>
    </submittedName>
</protein>
<comment type="caution">
    <text evidence="2">The sequence shown here is derived from an EMBL/GenBank/DDBJ whole genome shotgun (WGS) entry which is preliminary data.</text>
</comment>
<accession>A0AAV1IEJ3</accession>
<dbReference type="Proteomes" id="UP001314263">
    <property type="component" value="Unassembled WGS sequence"/>
</dbReference>
<evidence type="ECO:0000256" key="1">
    <source>
        <dbReference type="SAM" id="MobiDB-lite"/>
    </source>
</evidence>
<dbReference type="Gene3D" id="3.30.530.20">
    <property type="match status" value="1"/>
</dbReference>
<keyword evidence="3" id="KW-1185">Reference proteome</keyword>
<feature type="compositionally biased region" description="Polar residues" evidence="1">
    <location>
        <begin position="358"/>
        <end position="369"/>
    </location>
</feature>
<dbReference type="CDD" id="cd07821">
    <property type="entry name" value="PYR_PYL_RCAR_like"/>
    <property type="match status" value="1"/>
</dbReference>
<sequence length="468" mass="50817">MAPGKTVYYNGIAFAPVAARMSMVISAPAEVVWDTVSKFGKQALWMGSVEGQHIFTELLGGQTVDYVGAVRAFGIADKLIFEQLTCLDHKKMVMSWQGISHPMNSNPFPASFLNFKGTFKLSRVYIPGNQTFMDWTIELLTEVHAVDYMQESMNGIMRVGMLNLQKYLAAGAHPSASLEMQIKPPEVYGIHKIPQPASAAMLLHQERRGQEHSGVANMMYAHQTYVPAPMQQSAPILSRDRIDMTANKLELTVPLLHEPHTAKEVLVGAYNTLGHQAASSNSMLHPVTHPFSQPVPSASAAQQQYSSQQLFAQRQRGAMPQHIQGGMGGSIASNPLPASSHSMNPFLSAATVSSAVQSMLQPAQLSRPSPRTMHGSGQSQSQTGPSSSQVQSGLPRVRSGSHLAEAAGNQGIGRNLSGERYPAPRAAQDIRDIGALDSLSISDVPRDRLRRSGNSGTFQQQQQQQQQQ</sequence>
<dbReference type="Pfam" id="PF10604">
    <property type="entry name" value="Polyketide_cyc2"/>
    <property type="match status" value="1"/>
</dbReference>
<proteinExistence type="predicted"/>
<name>A0AAV1IEJ3_9CHLO</name>
<feature type="compositionally biased region" description="Low complexity" evidence="1">
    <location>
        <begin position="297"/>
        <end position="315"/>
    </location>
</feature>
<feature type="compositionally biased region" description="Low complexity" evidence="1">
    <location>
        <begin position="459"/>
        <end position="468"/>
    </location>
</feature>
<dbReference type="InterPro" id="IPR019587">
    <property type="entry name" value="Polyketide_cyclase/dehydratase"/>
</dbReference>
<dbReference type="SUPFAM" id="SSF55961">
    <property type="entry name" value="Bet v1-like"/>
    <property type="match status" value="1"/>
</dbReference>
<organism evidence="2 3">
    <name type="scientific">Coccomyxa viridis</name>
    <dbReference type="NCBI Taxonomy" id="1274662"/>
    <lineage>
        <taxon>Eukaryota</taxon>
        <taxon>Viridiplantae</taxon>
        <taxon>Chlorophyta</taxon>
        <taxon>core chlorophytes</taxon>
        <taxon>Trebouxiophyceae</taxon>
        <taxon>Trebouxiophyceae incertae sedis</taxon>
        <taxon>Coccomyxaceae</taxon>
        <taxon>Coccomyxa</taxon>
    </lineage>
</organism>
<evidence type="ECO:0000313" key="3">
    <source>
        <dbReference type="Proteomes" id="UP001314263"/>
    </source>
</evidence>
<feature type="region of interest" description="Disordered" evidence="1">
    <location>
        <begin position="358"/>
        <end position="468"/>
    </location>
</feature>
<reference evidence="2 3" key="1">
    <citation type="submission" date="2023-10" db="EMBL/GenBank/DDBJ databases">
        <authorList>
            <person name="Maclean D."/>
            <person name="Macfadyen A."/>
        </authorList>
    </citation>
    <scope>NUCLEOTIDE SEQUENCE [LARGE SCALE GENOMIC DNA]</scope>
</reference>
<feature type="compositionally biased region" description="Low complexity" evidence="1">
    <location>
        <begin position="375"/>
        <end position="393"/>
    </location>
</feature>
<feature type="region of interest" description="Disordered" evidence="1">
    <location>
        <begin position="282"/>
        <end position="337"/>
    </location>
</feature>
<evidence type="ECO:0000313" key="2">
    <source>
        <dbReference type="EMBL" id="CAK0784415.1"/>
    </source>
</evidence>
<dbReference type="InterPro" id="IPR023393">
    <property type="entry name" value="START-like_dom_sf"/>
</dbReference>